<dbReference type="Pfam" id="PF01031">
    <property type="entry name" value="Dynamin_M"/>
    <property type="match status" value="1"/>
</dbReference>
<dbReference type="InterPro" id="IPR022812">
    <property type="entry name" value="Dynamin"/>
</dbReference>
<keyword evidence="4" id="KW-1185">Reference proteome</keyword>
<evidence type="ECO:0000259" key="2">
    <source>
        <dbReference type="PROSITE" id="PS51388"/>
    </source>
</evidence>
<reference evidence="4" key="1">
    <citation type="journal article" date="2024" name="IScience">
        <title>Strigolactones Initiate the Formation of Haustorium-like Structures in Castilleja.</title>
        <authorList>
            <person name="Buerger M."/>
            <person name="Peterson D."/>
            <person name="Chory J."/>
        </authorList>
    </citation>
    <scope>NUCLEOTIDE SEQUENCE [LARGE SCALE GENOMIC DNA]</scope>
</reference>
<proteinExistence type="predicted"/>
<name>A0ABD3EAL7_9LAMI</name>
<dbReference type="AlphaFoldDB" id="A0ABD3EAL7"/>
<sequence>MENIRKLIAEADGYQPHLIAPEQGYRRLIETALITIEGPAEAAVDAVHGILRDLVHKSINDTMELKQYPSLRVEVENAAVESLDRMKEESKKTTLQLIEMENSYLTVDFFRKLPQDVDKGGNPTHLIFDRYNDMHLRKIGEINYLVLCQYGDMVCGSLRNSIPKSIVNCQVREANHGLLDHFFTDLGKKEGKELGKLLDEDPGIMQRLVSRKETGVVV</sequence>
<accession>A0ABD3EAL7</accession>
<dbReference type="PROSITE" id="PS51388">
    <property type="entry name" value="GED"/>
    <property type="match status" value="1"/>
</dbReference>
<dbReference type="InterPro" id="IPR003130">
    <property type="entry name" value="GED"/>
</dbReference>
<dbReference type="InterPro" id="IPR000375">
    <property type="entry name" value="Dynamin_stalk"/>
</dbReference>
<organism evidence="3 4">
    <name type="scientific">Castilleja foliolosa</name>
    <dbReference type="NCBI Taxonomy" id="1961234"/>
    <lineage>
        <taxon>Eukaryota</taxon>
        <taxon>Viridiplantae</taxon>
        <taxon>Streptophyta</taxon>
        <taxon>Embryophyta</taxon>
        <taxon>Tracheophyta</taxon>
        <taxon>Spermatophyta</taxon>
        <taxon>Magnoliopsida</taxon>
        <taxon>eudicotyledons</taxon>
        <taxon>Gunneridae</taxon>
        <taxon>Pentapetalae</taxon>
        <taxon>asterids</taxon>
        <taxon>lamiids</taxon>
        <taxon>Lamiales</taxon>
        <taxon>Orobanchaceae</taxon>
        <taxon>Pedicularideae</taxon>
        <taxon>Castillejinae</taxon>
        <taxon>Castilleja</taxon>
    </lineage>
</organism>
<dbReference type="Gene3D" id="1.20.120.1240">
    <property type="entry name" value="Dynamin, middle domain"/>
    <property type="match status" value="1"/>
</dbReference>
<evidence type="ECO:0000313" key="3">
    <source>
        <dbReference type="EMBL" id="KAL3651495.1"/>
    </source>
</evidence>
<dbReference type="Pfam" id="PF02212">
    <property type="entry name" value="GED"/>
    <property type="match status" value="1"/>
</dbReference>
<feature type="domain" description="GED" evidence="2">
    <location>
        <begin position="140"/>
        <end position="218"/>
    </location>
</feature>
<dbReference type="Proteomes" id="UP001632038">
    <property type="component" value="Unassembled WGS sequence"/>
</dbReference>
<dbReference type="PANTHER" id="PTHR11566">
    <property type="entry name" value="DYNAMIN"/>
    <property type="match status" value="1"/>
</dbReference>
<evidence type="ECO:0000313" key="4">
    <source>
        <dbReference type="Proteomes" id="UP001632038"/>
    </source>
</evidence>
<dbReference type="InterPro" id="IPR020850">
    <property type="entry name" value="GED_dom"/>
</dbReference>
<gene>
    <name evidence="3" type="ORF">CASFOL_004497</name>
</gene>
<evidence type="ECO:0000256" key="1">
    <source>
        <dbReference type="ARBA" id="ARBA00023175"/>
    </source>
</evidence>
<comment type="caution">
    <text evidence="3">The sequence shown here is derived from an EMBL/GenBank/DDBJ whole genome shotgun (WGS) entry which is preliminary data.</text>
</comment>
<dbReference type="PANTHER" id="PTHR11566:SF159">
    <property type="entry name" value="PHRAGMOPLASTIN DRP1A"/>
    <property type="match status" value="1"/>
</dbReference>
<protein>
    <recommendedName>
        <fullName evidence="2">GED domain-containing protein</fullName>
    </recommendedName>
</protein>
<keyword evidence="1" id="KW-0505">Motor protein</keyword>
<dbReference type="EMBL" id="JAVIJP010000006">
    <property type="protein sequence ID" value="KAL3651495.1"/>
    <property type="molecule type" value="Genomic_DNA"/>
</dbReference>